<protein>
    <submittedName>
        <fullName evidence="4">cAMP-dependent protein kinase regulatory subunit</fullName>
    </submittedName>
</protein>
<dbReference type="Proteomes" id="UP001259832">
    <property type="component" value="Unassembled WGS sequence"/>
</dbReference>
<feature type="compositionally biased region" description="Low complexity" evidence="1">
    <location>
        <begin position="620"/>
        <end position="634"/>
    </location>
</feature>
<dbReference type="CDD" id="cd17039">
    <property type="entry name" value="Ubl_ubiquitin_like"/>
    <property type="match status" value="1"/>
</dbReference>
<evidence type="ECO:0000313" key="5">
    <source>
        <dbReference type="Proteomes" id="UP001259832"/>
    </source>
</evidence>
<name>A0AAD9GRR0_9STRA</name>
<feature type="region of interest" description="Disordered" evidence="1">
    <location>
        <begin position="598"/>
        <end position="634"/>
    </location>
</feature>
<feature type="domain" description="Cyclic nucleotide-binding" evidence="2">
    <location>
        <begin position="303"/>
        <end position="405"/>
    </location>
</feature>
<evidence type="ECO:0000259" key="3">
    <source>
        <dbReference type="PROSITE" id="PS50053"/>
    </source>
</evidence>
<evidence type="ECO:0000313" key="4">
    <source>
        <dbReference type="EMBL" id="KAK1942961.1"/>
    </source>
</evidence>
<dbReference type="CDD" id="cd00038">
    <property type="entry name" value="CAP_ED"/>
    <property type="match status" value="2"/>
</dbReference>
<dbReference type="SMART" id="SM00213">
    <property type="entry name" value="UBQ"/>
    <property type="match status" value="1"/>
</dbReference>
<evidence type="ECO:0000259" key="2">
    <source>
        <dbReference type="PROSITE" id="PS50042"/>
    </source>
</evidence>
<dbReference type="Gene3D" id="2.60.120.10">
    <property type="entry name" value="Jelly Rolls"/>
    <property type="match status" value="2"/>
</dbReference>
<dbReference type="Gene3D" id="3.10.20.90">
    <property type="entry name" value="Phosphatidylinositol 3-kinase Catalytic Subunit, Chain A, domain 1"/>
    <property type="match status" value="1"/>
</dbReference>
<dbReference type="Pfam" id="PF00240">
    <property type="entry name" value="ubiquitin"/>
    <property type="match status" value="1"/>
</dbReference>
<dbReference type="SMART" id="SM00100">
    <property type="entry name" value="cNMP"/>
    <property type="match status" value="2"/>
</dbReference>
<dbReference type="InterPro" id="IPR014710">
    <property type="entry name" value="RmlC-like_jellyroll"/>
</dbReference>
<dbReference type="InterPro" id="IPR000595">
    <property type="entry name" value="cNMP-bd_dom"/>
</dbReference>
<dbReference type="AlphaFoldDB" id="A0AAD9GRR0"/>
<dbReference type="PANTHER" id="PTHR23011:SF28">
    <property type="entry name" value="CYCLIC NUCLEOTIDE-BINDING DOMAIN CONTAINING PROTEIN"/>
    <property type="match status" value="1"/>
</dbReference>
<gene>
    <name evidence="4" type="ORF">P3T76_005598</name>
</gene>
<evidence type="ECO:0000256" key="1">
    <source>
        <dbReference type="SAM" id="MobiDB-lite"/>
    </source>
</evidence>
<dbReference type="PROSITE" id="PS50053">
    <property type="entry name" value="UBIQUITIN_2"/>
    <property type="match status" value="1"/>
</dbReference>
<feature type="domain" description="Ubiquitin-like" evidence="3">
    <location>
        <begin position="64"/>
        <end position="133"/>
    </location>
</feature>
<dbReference type="SUPFAM" id="SSF51206">
    <property type="entry name" value="cAMP-binding domain-like"/>
    <property type="match status" value="2"/>
</dbReference>
<dbReference type="PROSITE" id="PS50042">
    <property type="entry name" value="CNMP_BINDING_3"/>
    <property type="match status" value="2"/>
</dbReference>
<dbReference type="InterPro" id="IPR000626">
    <property type="entry name" value="Ubiquitin-like_dom"/>
</dbReference>
<sequence length="712" mass="79240">MTTPSRPRSSSSQMLSVGLSPRLAQPAAVAAMAGAAQRRKIASRFKPPPLWHQPSSIRMRDLRFEVYFHLPGRSELERVSVHRSQSLMSLQAALQRQFDIPFEQQRLFLDGEQLQGDDELEDYGLQDKSVVVMRVSPHFRRIGDVFSTVRTIRFPSPTARLEEFQVVEVPAGLPPLRIVFQRIVNAITYLTTLDRMQATRTHRRVWRQHVTFWDEPSASCSQPAPSDKKAASLVLQTSSTEHVASILALAKAHGVQVRLQRVSAHRSSLDVRHLKKWLASLKYFADARLPDTTFQELARTSAYMRVSAGEFVFRQGETGDSFYVLITGCVSLAAYGTGFFRTLMPGSCFGEISLIEPLGLRTASACVTFTTTWAELAVVPGDLYRRAIKPYKQVVMRATEKAIVSIPRMHALPSHIITHLAYAASSITAREGWHIICRGEEISVLVLLVQGSVKVSKPATRGKPVIAVIRAPAVLGQEGALARHTTPAPWEIVALETCSLLCLRRDTVASFLSPLQDVVRALMGEHYQRLEDFAHRFNPDGSSRELSLTCTSVDANDTVVAGNFTKHVRNKSIIFPQILVREEAATGVPVTSRLDELARPATSDDCERSSRLNSPRERPTTQPSTRTRSSSSRLESEVSCLRRVLPFTGIAGFQPFKHKRSPQKNTAEILTTAVLLDTLRQLPPEDVRLLSVSPNPSNNPGYQYRFAPLKSP</sequence>
<dbReference type="EMBL" id="JASMQC010000008">
    <property type="protein sequence ID" value="KAK1942961.1"/>
    <property type="molecule type" value="Genomic_DNA"/>
</dbReference>
<accession>A0AAD9GRR0</accession>
<dbReference type="SUPFAM" id="SSF54236">
    <property type="entry name" value="Ubiquitin-like"/>
    <property type="match status" value="1"/>
</dbReference>
<reference evidence="4" key="1">
    <citation type="submission" date="2023-08" db="EMBL/GenBank/DDBJ databases">
        <title>Reference Genome Resource for the Citrus Pathogen Phytophthora citrophthora.</title>
        <authorList>
            <person name="Moller H."/>
            <person name="Coetzee B."/>
            <person name="Rose L.J."/>
            <person name="Van Niekerk J.M."/>
        </authorList>
    </citation>
    <scope>NUCLEOTIDE SEQUENCE</scope>
    <source>
        <strain evidence="4">STE-U-9442</strain>
    </source>
</reference>
<comment type="caution">
    <text evidence="4">The sequence shown here is derived from an EMBL/GenBank/DDBJ whole genome shotgun (WGS) entry which is preliminary data.</text>
</comment>
<dbReference type="InterPro" id="IPR029071">
    <property type="entry name" value="Ubiquitin-like_domsf"/>
</dbReference>
<dbReference type="PANTHER" id="PTHR23011">
    <property type="entry name" value="CYCLIC NUCLEOTIDE-BINDING DOMAIN CONTAINING PROTEIN"/>
    <property type="match status" value="1"/>
</dbReference>
<feature type="compositionally biased region" description="Basic and acidic residues" evidence="1">
    <location>
        <begin position="605"/>
        <end position="619"/>
    </location>
</feature>
<dbReference type="InterPro" id="IPR018490">
    <property type="entry name" value="cNMP-bd_dom_sf"/>
</dbReference>
<keyword evidence="5" id="KW-1185">Reference proteome</keyword>
<organism evidence="4 5">
    <name type="scientific">Phytophthora citrophthora</name>
    <dbReference type="NCBI Taxonomy" id="4793"/>
    <lineage>
        <taxon>Eukaryota</taxon>
        <taxon>Sar</taxon>
        <taxon>Stramenopiles</taxon>
        <taxon>Oomycota</taxon>
        <taxon>Peronosporomycetes</taxon>
        <taxon>Peronosporales</taxon>
        <taxon>Peronosporaceae</taxon>
        <taxon>Phytophthora</taxon>
    </lineage>
</organism>
<feature type="domain" description="Cyclic nucleotide-binding" evidence="2">
    <location>
        <begin position="408"/>
        <end position="529"/>
    </location>
</feature>
<dbReference type="Pfam" id="PF00027">
    <property type="entry name" value="cNMP_binding"/>
    <property type="match status" value="2"/>
</dbReference>
<proteinExistence type="predicted"/>